<feature type="domain" description="SpoVT-AbrB" evidence="2">
    <location>
        <begin position="3"/>
        <end position="38"/>
    </location>
</feature>
<reference evidence="4" key="1">
    <citation type="submission" date="2019-10" db="EMBL/GenBank/DDBJ databases">
        <title>Complete Genome Sequence of Bradyrhizobium betae type strain PL7HG1T.</title>
        <authorList>
            <person name="Bromfield E.S.P."/>
            <person name="Cloutier S."/>
        </authorList>
    </citation>
    <scope>NUCLEOTIDE SEQUENCE [LARGE SCALE GENOMIC DNA]</scope>
    <source>
        <strain evidence="4">PL7HG1</strain>
    </source>
</reference>
<dbReference type="GO" id="GO:0003677">
    <property type="term" value="F:DNA binding"/>
    <property type="evidence" value="ECO:0007669"/>
    <property type="project" value="UniProtKB-KW"/>
</dbReference>
<accession>A0A5P6PFX5</accession>
<dbReference type="Gene3D" id="2.10.260.10">
    <property type="match status" value="1"/>
</dbReference>
<feature type="compositionally biased region" description="Basic and acidic residues" evidence="1">
    <location>
        <begin position="40"/>
        <end position="50"/>
    </location>
</feature>
<evidence type="ECO:0000313" key="3">
    <source>
        <dbReference type="EMBL" id="QFI77206.1"/>
    </source>
</evidence>
<protein>
    <submittedName>
        <fullName evidence="3">AbrB/MazE/SpoVT family DNA-binding domain-containing protein</fullName>
    </submittedName>
</protein>
<name>A0A5P6PFX5_9BRAD</name>
<sequence length="50" mass="5683">MKVFKWDDDLAVELPQELVDRLSLKEGDEIEIVEADNESDGQRDRGGPQP</sequence>
<evidence type="ECO:0000259" key="2">
    <source>
        <dbReference type="Pfam" id="PF04014"/>
    </source>
</evidence>
<dbReference type="KEGG" id="bbet:F8237_16805"/>
<keyword evidence="3" id="KW-0238">DNA-binding</keyword>
<dbReference type="InterPro" id="IPR007159">
    <property type="entry name" value="SpoVT-AbrB_dom"/>
</dbReference>
<feature type="region of interest" description="Disordered" evidence="1">
    <location>
        <begin position="30"/>
        <end position="50"/>
    </location>
</feature>
<proteinExistence type="predicted"/>
<dbReference type="OrthoDB" id="9795766at2"/>
<dbReference type="SUPFAM" id="SSF89447">
    <property type="entry name" value="AbrB/MazE/MraZ-like"/>
    <property type="match status" value="1"/>
</dbReference>
<evidence type="ECO:0000313" key="4">
    <source>
        <dbReference type="Proteomes" id="UP000325641"/>
    </source>
</evidence>
<dbReference type="InterPro" id="IPR037914">
    <property type="entry name" value="SpoVT-AbrB_sf"/>
</dbReference>
<dbReference type="EMBL" id="CP044543">
    <property type="protein sequence ID" value="QFI77206.1"/>
    <property type="molecule type" value="Genomic_DNA"/>
</dbReference>
<gene>
    <name evidence="3" type="ORF">F8237_16805</name>
</gene>
<organism evidence="3 4">
    <name type="scientific">Bradyrhizobium betae</name>
    <dbReference type="NCBI Taxonomy" id="244734"/>
    <lineage>
        <taxon>Bacteria</taxon>
        <taxon>Pseudomonadati</taxon>
        <taxon>Pseudomonadota</taxon>
        <taxon>Alphaproteobacteria</taxon>
        <taxon>Hyphomicrobiales</taxon>
        <taxon>Nitrobacteraceae</taxon>
        <taxon>Bradyrhizobium</taxon>
    </lineage>
</organism>
<dbReference type="AlphaFoldDB" id="A0A5P6PFX5"/>
<dbReference type="Pfam" id="PF04014">
    <property type="entry name" value="MazE_antitoxin"/>
    <property type="match status" value="1"/>
</dbReference>
<dbReference type="Proteomes" id="UP000325641">
    <property type="component" value="Chromosome"/>
</dbReference>
<feature type="compositionally biased region" description="Acidic residues" evidence="1">
    <location>
        <begin position="30"/>
        <end position="39"/>
    </location>
</feature>
<evidence type="ECO:0000256" key="1">
    <source>
        <dbReference type="SAM" id="MobiDB-lite"/>
    </source>
</evidence>